<sequence>MDSWNFLQKVYYAEVNLLRHGKRIIDYDTRCDRKDRDKTEKNAAHVIQYIKQGILHVSVTEKHRNETYTAPGCIFSTKMSSRERPTQQKAEEAMLNYLEGLFLGKSAPDTKKRSQEELRTLGRPQIEDSHTVSHQTVSDTSDDWFEHEVYY</sequence>
<accession>A0AAN4YSX7</accession>
<dbReference type="AlphaFoldDB" id="A0AAN4YSX7"/>
<feature type="region of interest" description="Disordered" evidence="1">
    <location>
        <begin position="109"/>
        <end position="139"/>
    </location>
</feature>
<evidence type="ECO:0000256" key="1">
    <source>
        <dbReference type="SAM" id="MobiDB-lite"/>
    </source>
</evidence>
<evidence type="ECO:0000313" key="2">
    <source>
        <dbReference type="EMBL" id="GMG36683.1"/>
    </source>
</evidence>
<proteinExistence type="predicted"/>
<reference evidence="2" key="1">
    <citation type="submission" date="2023-04" db="EMBL/GenBank/DDBJ databases">
        <title>Aspergillus oryzae NBRC 4228.</title>
        <authorList>
            <person name="Ichikawa N."/>
            <person name="Sato H."/>
            <person name="Tonouchi N."/>
        </authorList>
    </citation>
    <scope>NUCLEOTIDE SEQUENCE</scope>
    <source>
        <strain evidence="2">NBRC 4228</strain>
    </source>
</reference>
<evidence type="ECO:0000313" key="3">
    <source>
        <dbReference type="Proteomes" id="UP001165205"/>
    </source>
</evidence>
<dbReference type="EMBL" id="BSYA01000208">
    <property type="protein sequence ID" value="GMG36683.1"/>
    <property type="molecule type" value="Genomic_DNA"/>
</dbReference>
<feature type="compositionally biased region" description="Basic and acidic residues" evidence="1">
    <location>
        <begin position="109"/>
        <end position="131"/>
    </location>
</feature>
<name>A0AAN4YSX7_ASPOZ</name>
<gene>
    <name evidence="2" type="ORF">Aory04_001167200</name>
</gene>
<protein>
    <submittedName>
        <fullName evidence="2">Unnamed protein product</fullName>
    </submittedName>
</protein>
<dbReference type="Proteomes" id="UP001165205">
    <property type="component" value="Unassembled WGS sequence"/>
</dbReference>
<organism evidence="2 3">
    <name type="scientific">Aspergillus oryzae</name>
    <name type="common">Yellow koji mold</name>
    <dbReference type="NCBI Taxonomy" id="5062"/>
    <lineage>
        <taxon>Eukaryota</taxon>
        <taxon>Fungi</taxon>
        <taxon>Dikarya</taxon>
        <taxon>Ascomycota</taxon>
        <taxon>Pezizomycotina</taxon>
        <taxon>Eurotiomycetes</taxon>
        <taxon>Eurotiomycetidae</taxon>
        <taxon>Eurotiales</taxon>
        <taxon>Aspergillaceae</taxon>
        <taxon>Aspergillus</taxon>
        <taxon>Aspergillus subgen. Circumdati</taxon>
    </lineage>
</organism>
<comment type="caution">
    <text evidence="2">The sequence shown here is derived from an EMBL/GenBank/DDBJ whole genome shotgun (WGS) entry which is preliminary data.</text>
</comment>